<accession>A0A7S2CM62</accession>
<organism evidence="2">
    <name type="scientific">Florenciella parvula</name>
    <dbReference type="NCBI Taxonomy" id="236787"/>
    <lineage>
        <taxon>Eukaryota</taxon>
        <taxon>Sar</taxon>
        <taxon>Stramenopiles</taxon>
        <taxon>Ochrophyta</taxon>
        <taxon>Dictyochophyceae</taxon>
        <taxon>Florenciellales</taxon>
        <taxon>Florenciella</taxon>
    </lineage>
</organism>
<name>A0A7S2CM62_9STRA</name>
<feature type="region of interest" description="Disordered" evidence="1">
    <location>
        <begin position="313"/>
        <end position="334"/>
    </location>
</feature>
<sequence>MKAALQQYDTSEHANERPHFGKRMPAHMEKNYWQQKSELSQLDDSVRQDRLQQDRAAFEAARLQSAGLMAAAAVPGTDDCVYEPTHPRADWSGMVKRDELGRANDHDHVAMREGVSRTDYGIVPAADASTFDHVAGAGRKHYENDMRFSSNERHAVPLLGGAGGGAPIQSSYQAQTAFQPTPKELLMPHRQDAGRQHVVPAYEQAMSNITNMQQHRTQFGASAHSTFVGGDAPPRAPMQQRTAAYPDQEWADPNGNLAGYRATAFKHGAPSMLANLGAKVTMGGNVPPPNFHHKPGSGVAHEQATARVSLVEGRGTNMPAPGAIPGFTGRRMMR</sequence>
<gene>
    <name evidence="2" type="ORF">FPAR1323_LOCUS11984</name>
</gene>
<protein>
    <submittedName>
        <fullName evidence="2">Uncharacterized protein</fullName>
    </submittedName>
</protein>
<evidence type="ECO:0000256" key="1">
    <source>
        <dbReference type="SAM" id="MobiDB-lite"/>
    </source>
</evidence>
<dbReference type="AlphaFoldDB" id="A0A7S2CM62"/>
<dbReference type="EMBL" id="HBGT01022969">
    <property type="protein sequence ID" value="CAD9429451.1"/>
    <property type="molecule type" value="Transcribed_RNA"/>
</dbReference>
<proteinExistence type="predicted"/>
<feature type="region of interest" description="Disordered" evidence="1">
    <location>
        <begin position="1"/>
        <end position="22"/>
    </location>
</feature>
<evidence type="ECO:0000313" key="2">
    <source>
        <dbReference type="EMBL" id="CAD9429451.1"/>
    </source>
</evidence>
<reference evidence="2" key="1">
    <citation type="submission" date="2021-01" db="EMBL/GenBank/DDBJ databases">
        <authorList>
            <person name="Corre E."/>
            <person name="Pelletier E."/>
            <person name="Niang G."/>
            <person name="Scheremetjew M."/>
            <person name="Finn R."/>
            <person name="Kale V."/>
            <person name="Holt S."/>
            <person name="Cochrane G."/>
            <person name="Meng A."/>
            <person name="Brown T."/>
            <person name="Cohen L."/>
        </authorList>
    </citation>
    <scope>NUCLEOTIDE SEQUENCE</scope>
    <source>
        <strain evidence="2">RCC1693</strain>
    </source>
</reference>
<feature type="compositionally biased region" description="Basic and acidic residues" evidence="1">
    <location>
        <begin position="10"/>
        <end position="19"/>
    </location>
</feature>